<protein>
    <submittedName>
        <fullName evidence="3">Uncharacterized protein</fullName>
    </submittedName>
</protein>
<reference evidence="4" key="2">
    <citation type="submission" date="2015-01" db="EMBL/GenBank/DDBJ databases">
        <title>Evolutionary Origins and Diversification of the Mycorrhizal Mutualists.</title>
        <authorList>
            <consortium name="DOE Joint Genome Institute"/>
            <consortium name="Mycorrhizal Genomics Consortium"/>
            <person name="Kohler A."/>
            <person name="Kuo A."/>
            <person name="Nagy L.G."/>
            <person name="Floudas D."/>
            <person name="Copeland A."/>
            <person name="Barry K.W."/>
            <person name="Cichocki N."/>
            <person name="Veneault-Fourrey C."/>
            <person name="LaButti K."/>
            <person name="Lindquist E.A."/>
            <person name="Lipzen A."/>
            <person name="Lundell T."/>
            <person name="Morin E."/>
            <person name="Murat C."/>
            <person name="Riley R."/>
            <person name="Ohm R."/>
            <person name="Sun H."/>
            <person name="Tunlid A."/>
            <person name="Henrissat B."/>
            <person name="Grigoriev I.V."/>
            <person name="Hibbett D.S."/>
            <person name="Martin F."/>
        </authorList>
    </citation>
    <scope>NUCLEOTIDE SEQUENCE [LARGE SCALE GENOMIC DNA]</scope>
    <source>
        <strain evidence="4">Ve08.2h10</strain>
    </source>
</reference>
<feature type="signal peptide" evidence="2">
    <location>
        <begin position="1"/>
        <end position="20"/>
    </location>
</feature>
<evidence type="ECO:0000256" key="2">
    <source>
        <dbReference type="SAM" id="SignalP"/>
    </source>
</evidence>
<dbReference type="Proteomes" id="UP000054538">
    <property type="component" value="Unassembled WGS sequence"/>
</dbReference>
<proteinExistence type="predicted"/>
<name>A0A0D0E956_9AGAM</name>
<evidence type="ECO:0000256" key="1">
    <source>
        <dbReference type="SAM" id="MobiDB-lite"/>
    </source>
</evidence>
<accession>A0A0D0E956</accession>
<evidence type="ECO:0000313" key="3">
    <source>
        <dbReference type="EMBL" id="KIK95435.1"/>
    </source>
</evidence>
<feature type="chain" id="PRO_5002221114" evidence="2">
    <location>
        <begin position="21"/>
        <end position="137"/>
    </location>
</feature>
<dbReference type="HOGENOM" id="CLU_1865769_0_0_1"/>
<feature type="compositionally biased region" description="Basic and acidic residues" evidence="1">
    <location>
        <begin position="120"/>
        <end position="137"/>
    </location>
</feature>
<feature type="region of interest" description="Disordered" evidence="1">
    <location>
        <begin position="85"/>
        <end position="137"/>
    </location>
</feature>
<dbReference type="InParanoid" id="A0A0D0E956"/>
<gene>
    <name evidence="3" type="ORF">PAXRUDRAFT_385358</name>
</gene>
<organism evidence="3 4">
    <name type="scientific">Paxillus rubicundulus Ve08.2h10</name>
    <dbReference type="NCBI Taxonomy" id="930991"/>
    <lineage>
        <taxon>Eukaryota</taxon>
        <taxon>Fungi</taxon>
        <taxon>Dikarya</taxon>
        <taxon>Basidiomycota</taxon>
        <taxon>Agaricomycotina</taxon>
        <taxon>Agaricomycetes</taxon>
        <taxon>Agaricomycetidae</taxon>
        <taxon>Boletales</taxon>
        <taxon>Paxilineae</taxon>
        <taxon>Paxillaceae</taxon>
        <taxon>Paxillus</taxon>
    </lineage>
</organism>
<feature type="compositionally biased region" description="Basic and acidic residues" evidence="1">
    <location>
        <begin position="85"/>
        <end position="106"/>
    </location>
</feature>
<evidence type="ECO:0000313" key="4">
    <source>
        <dbReference type="Proteomes" id="UP000054538"/>
    </source>
</evidence>
<keyword evidence="4" id="KW-1185">Reference proteome</keyword>
<dbReference type="EMBL" id="KN825042">
    <property type="protein sequence ID" value="KIK95435.1"/>
    <property type="molecule type" value="Genomic_DNA"/>
</dbReference>
<dbReference type="AlphaFoldDB" id="A0A0D0E956"/>
<reference evidence="3 4" key="1">
    <citation type="submission" date="2014-04" db="EMBL/GenBank/DDBJ databases">
        <authorList>
            <consortium name="DOE Joint Genome Institute"/>
            <person name="Kuo A."/>
            <person name="Kohler A."/>
            <person name="Jargeat P."/>
            <person name="Nagy L.G."/>
            <person name="Floudas D."/>
            <person name="Copeland A."/>
            <person name="Barry K.W."/>
            <person name="Cichocki N."/>
            <person name="Veneault-Fourrey C."/>
            <person name="LaButti K."/>
            <person name="Lindquist E.A."/>
            <person name="Lipzen A."/>
            <person name="Lundell T."/>
            <person name="Morin E."/>
            <person name="Murat C."/>
            <person name="Sun H."/>
            <person name="Tunlid A."/>
            <person name="Henrissat B."/>
            <person name="Grigoriev I.V."/>
            <person name="Hibbett D.S."/>
            <person name="Martin F."/>
            <person name="Nordberg H.P."/>
            <person name="Cantor M.N."/>
            <person name="Hua S.X."/>
        </authorList>
    </citation>
    <scope>NUCLEOTIDE SEQUENCE [LARGE SCALE GENOMIC DNA]</scope>
    <source>
        <strain evidence="3 4">Ve08.2h10</strain>
    </source>
</reference>
<keyword evidence="2" id="KW-0732">Signal</keyword>
<sequence length="137" mass="15419">MDSATPHCLRLPLLYHKLLSSLVALFSRYNSCSIGYNTVHSSVYVLPYASAFSCMTGWITRCLHGLVRSCSGVPFTARLQLVSERRSVEKGNHSKKTDTRSQERSDVQAGEIQYYASQRGPDKPVYRRTQQDEKGSV</sequence>